<accession>A0AAW3HY55</accession>
<dbReference type="InterPro" id="IPR036010">
    <property type="entry name" value="2Fe-2S_ferredoxin-like_sf"/>
</dbReference>
<evidence type="ECO:0000256" key="3">
    <source>
        <dbReference type="ARBA" id="ARBA00022723"/>
    </source>
</evidence>
<dbReference type="GO" id="GO:0051537">
    <property type="term" value="F:2 iron, 2 sulfur cluster binding"/>
    <property type="evidence" value="ECO:0007669"/>
    <property type="project" value="UniProtKB-KW"/>
</dbReference>
<comment type="caution">
    <text evidence="9">The sequence shown here is derived from an EMBL/GenBank/DDBJ whole genome shotgun (WGS) entry which is preliminary data.</text>
</comment>
<evidence type="ECO:0000313" key="9">
    <source>
        <dbReference type="EMBL" id="KNE25042.1"/>
    </source>
</evidence>
<evidence type="ECO:0000256" key="5">
    <source>
        <dbReference type="ARBA" id="ARBA00023004"/>
    </source>
</evidence>
<dbReference type="PROSITE" id="PS51384">
    <property type="entry name" value="FAD_FR"/>
    <property type="match status" value="1"/>
</dbReference>
<evidence type="ECO:0000256" key="2">
    <source>
        <dbReference type="ARBA" id="ARBA00022714"/>
    </source>
</evidence>
<dbReference type="CDD" id="cd00207">
    <property type="entry name" value="fer2"/>
    <property type="match status" value="1"/>
</dbReference>
<organism evidence="9 10">
    <name type="scientific">Achromobacter spanius</name>
    <dbReference type="NCBI Taxonomy" id="217203"/>
    <lineage>
        <taxon>Bacteria</taxon>
        <taxon>Pseudomonadati</taxon>
        <taxon>Pseudomonadota</taxon>
        <taxon>Betaproteobacteria</taxon>
        <taxon>Burkholderiales</taxon>
        <taxon>Alcaligenaceae</taxon>
        <taxon>Achromobacter</taxon>
    </lineage>
</organism>
<dbReference type="Gene3D" id="2.40.30.10">
    <property type="entry name" value="Translation factors"/>
    <property type="match status" value="1"/>
</dbReference>
<dbReference type="SUPFAM" id="SSF54292">
    <property type="entry name" value="2Fe-2S ferredoxin-like"/>
    <property type="match status" value="1"/>
</dbReference>
<dbReference type="PRINTS" id="PR00409">
    <property type="entry name" value="PHDIOXRDTASE"/>
</dbReference>
<protein>
    <submittedName>
        <fullName evidence="9">Ferredoxin</fullName>
    </submittedName>
</protein>
<dbReference type="CDD" id="cd06185">
    <property type="entry name" value="PDR_like"/>
    <property type="match status" value="1"/>
</dbReference>
<dbReference type="PANTHER" id="PTHR47354">
    <property type="entry name" value="NADH OXIDOREDUCTASE HCR"/>
    <property type="match status" value="1"/>
</dbReference>
<evidence type="ECO:0000259" key="7">
    <source>
        <dbReference type="PROSITE" id="PS51085"/>
    </source>
</evidence>
<evidence type="ECO:0000259" key="8">
    <source>
        <dbReference type="PROSITE" id="PS51384"/>
    </source>
</evidence>
<dbReference type="EMBL" id="LGVG01000040">
    <property type="protein sequence ID" value="KNE25042.1"/>
    <property type="molecule type" value="Genomic_DNA"/>
</dbReference>
<dbReference type="InterPro" id="IPR017938">
    <property type="entry name" value="Riboflavin_synthase-like_b-brl"/>
</dbReference>
<dbReference type="GO" id="GO:0046872">
    <property type="term" value="F:metal ion binding"/>
    <property type="evidence" value="ECO:0007669"/>
    <property type="project" value="UniProtKB-KW"/>
</dbReference>
<keyword evidence="1" id="KW-0285">Flavoprotein</keyword>
<dbReference type="AlphaFoldDB" id="A0AAW3HY55"/>
<dbReference type="SUPFAM" id="SSF63380">
    <property type="entry name" value="Riboflavin synthase domain-like"/>
    <property type="match status" value="1"/>
</dbReference>
<dbReference type="InterPro" id="IPR017927">
    <property type="entry name" value="FAD-bd_FR_type"/>
</dbReference>
<dbReference type="Proteomes" id="UP000037511">
    <property type="component" value="Unassembled WGS sequence"/>
</dbReference>
<evidence type="ECO:0000313" key="10">
    <source>
        <dbReference type="Proteomes" id="UP000037511"/>
    </source>
</evidence>
<dbReference type="PROSITE" id="PS00197">
    <property type="entry name" value="2FE2S_FER_1"/>
    <property type="match status" value="1"/>
</dbReference>
<evidence type="ECO:0000256" key="6">
    <source>
        <dbReference type="ARBA" id="ARBA00023014"/>
    </source>
</evidence>
<dbReference type="GO" id="GO:0016491">
    <property type="term" value="F:oxidoreductase activity"/>
    <property type="evidence" value="ECO:0007669"/>
    <property type="project" value="UniProtKB-KW"/>
</dbReference>
<dbReference type="RefSeq" id="WP_050449275.1">
    <property type="nucleotide sequence ID" value="NZ_LGVG01000040.1"/>
</dbReference>
<evidence type="ECO:0000256" key="4">
    <source>
        <dbReference type="ARBA" id="ARBA00023002"/>
    </source>
</evidence>
<dbReference type="Gene3D" id="3.10.20.30">
    <property type="match status" value="1"/>
</dbReference>
<feature type="domain" description="2Fe-2S ferredoxin-type" evidence="7">
    <location>
        <begin position="231"/>
        <end position="316"/>
    </location>
</feature>
<dbReference type="InterPro" id="IPR050415">
    <property type="entry name" value="MRET"/>
</dbReference>
<feature type="domain" description="FAD-binding FR-type" evidence="8">
    <location>
        <begin position="4"/>
        <end position="106"/>
    </location>
</feature>
<keyword evidence="2" id="KW-0001">2Fe-2S</keyword>
<sequence length="316" mass="34121">MFTPVPIPVRVQCMRVEARHILSLELAALDGEALPVFTPGAHIDLHLSPGIKRSYSLCSSPEQRDHYVVGVLHDRNSRGGSAYIHQQLRPGQQLLIDPPRNHFELDASAELSVLIAGGIGITPILCMLLHLLRQGKRVALFYAARSRAEAAFLARLPPGLQAHLHFDEDHGGAPDLHRFLAAMPDTAHFYCCGPRPMIDAFETAASLLNLPHCHVERFGAKDAAPAEGAAYQVTLAKSGKTLAIEAGAVLLDCLLRAGIEVPYSCREGVCGSCETRVLSGTPEHRDSVLSQSEQAANSCMMVCVSGCLSKELVLDL</sequence>
<name>A0AAW3HY55_9BURK</name>
<dbReference type="Gene3D" id="3.40.50.80">
    <property type="entry name" value="Nucleotide-binding domain of ferredoxin-NADP reductase (FNR) module"/>
    <property type="match status" value="1"/>
</dbReference>
<gene>
    <name evidence="9" type="ORF">AFM18_23450</name>
</gene>
<keyword evidence="3" id="KW-0479">Metal-binding</keyword>
<dbReference type="PROSITE" id="PS51085">
    <property type="entry name" value="2FE2S_FER_2"/>
    <property type="match status" value="1"/>
</dbReference>
<dbReference type="Pfam" id="PF00111">
    <property type="entry name" value="Fer2"/>
    <property type="match status" value="1"/>
</dbReference>
<dbReference type="InterPro" id="IPR006058">
    <property type="entry name" value="2Fe2S_fd_BS"/>
</dbReference>
<keyword evidence="6" id="KW-0411">Iron-sulfur</keyword>
<dbReference type="PANTHER" id="PTHR47354:SF1">
    <property type="entry name" value="CARNITINE MONOOXYGENASE REDUCTASE SUBUNIT"/>
    <property type="match status" value="1"/>
</dbReference>
<keyword evidence="5" id="KW-0408">Iron</keyword>
<dbReference type="InterPro" id="IPR001041">
    <property type="entry name" value="2Fe-2S_ferredoxin-type"/>
</dbReference>
<evidence type="ECO:0000256" key="1">
    <source>
        <dbReference type="ARBA" id="ARBA00022630"/>
    </source>
</evidence>
<dbReference type="InterPro" id="IPR039261">
    <property type="entry name" value="FNR_nucleotide-bd"/>
</dbReference>
<dbReference type="InterPro" id="IPR012675">
    <property type="entry name" value="Beta-grasp_dom_sf"/>
</dbReference>
<dbReference type="SUPFAM" id="SSF52343">
    <property type="entry name" value="Ferredoxin reductase-like, C-terminal NADP-linked domain"/>
    <property type="match status" value="1"/>
</dbReference>
<proteinExistence type="predicted"/>
<reference evidence="9 10" key="1">
    <citation type="submission" date="2015-07" db="EMBL/GenBank/DDBJ databases">
        <title>Draft genome of Achromobacter spanius.</title>
        <authorList>
            <person name="Wang X."/>
        </authorList>
    </citation>
    <scope>NUCLEOTIDE SEQUENCE [LARGE SCALE GENOMIC DNA]</scope>
    <source>
        <strain evidence="9 10">CGMCC9173</strain>
    </source>
</reference>
<keyword evidence="4" id="KW-0560">Oxidoreductase</keyword>